<keyword evidence="7" id="KW-1185">Reference proteome</keyword>
<dbReference type="SUPFAM" id="SSF144232">
    <property type="entry name" value="HIT/MYND zinc finger-like"/>
    <property type="match status" value="1"/>
</dbReference>
<dbReference type="InterPro" id="IPR002893">
    <property type="entry name" value="Znf_MYND"/>
</dbReference>
<dbReference type="OrthoDB" id="432970at2759"/>
<dbReference type="STRING" id="113226.A0A139HZH8"/>
<dbReference type="PROSITE" id="PS01360">
    <property type="entry name" value="ZF_MYND_1"/>
    <property type="match status" value="1"/>
</dbReference>
<keyword evidence="3" id="KW-0862">Zinc</keyword>
<dbReference type="EMBL" id="LFZO01000518">
    <property type="protein sequence ID" value="KXT07876.1"/>
    <property type="molecule type" value="Genomic_DNA"/>
</dbReference>
<evidence type="ECO:0000256" key="1">
    <source>
        <dbReference type="ARBA" id="ARBA00022723"/>
    </source>
</evidence>
<dbReference type="GO" id="GO:0008270">
    <property type="term" value="F:zinc ion binding"/>
    <property type="evidence" value="ECO:0007669"/>
    <property type="project" value="UniProtKB-KW"/>
</dbReference>
<evidence type="ECO:0000313" key="7">
    <source>
        <dbReference type="Proteomes" id="UP000073492"/>
    </source>
</evidence>
<proteinExistence type="predicted"/>
<dbReference type="Gene3D" id="6.10.140.2220">
    <property type="match status" value="1"/>
</dbReference>
<protein>
    <recommendedName>
        <fullName evidence="5">MYND-type domain-containing protein</fullName>
    </recommendedName>
</protein>
<accession>A0A139HZH8</accession>
<evidence type="ECO:0000259" key="5">
    <source>
        <dbReference type="PROSITE" id="PS50865"/>
    </source>
</evidence>
<dbReference type="AlphaFoldDB" id="A0A139HZH8"/>
<evidence type="ECO:0000256" key="3">
    <source>
        <dbReference type="ARBA" id="ARBA00022833"/>
    </source>
</evidence>
<keyword evidence="2 4" id="KW-0863">Zinc-finger</keyword>
<dbReference type="PROSITE" id="PS50865">
    <property type="entry name" value="ZF_MYND_2"/>
    <property type="match status" value="1"/>
</dbReference>
<comment type="caution">
    <text evidence="6">The sequence shown here is derived from an EMBL/GenBank/DDBJ whole genome shotgun (WGS) entry which is preliminary data.</text>
</comment>
<evidence type="ECO:0000256" key="2">
    <source>
        <dbReference type="ARBA" id="ARBA00022771"/>
    </source>
</evidence>
<sequence length="235" mass="26293">MASTVGDSTNAEKLQQMCVGCSKTGESLKRCAKCRSVHYCNRECQTSHWKIHKKECSRLASGNTAATRTADGGRNTAGGFTGIASNTFLHNRPEKEVYKLLVDIVRMRQEDTYTFEGDTMSGTIYNGQSSSEPAFRHMIHRAKNKAGFLPPWWNDSKLEECIRLNRQALRCAQEKSDIQESWSDNLMPMKLRMLGEKIYGSTPGTMPGQGDIMLNLQMMLERGDSGMVSSHLGLR</sequence>
<name>A0A139HZH8_9PEZI</name>
<evidence type="ECO:0000256" key="4">
    <source>
        <dbReference type="PROSITE-ProRule" id="PRU00134"/>
    </source>
</evidence>
<reference evidence="6 7" key="1">
    <citation type="submission" date="2015-07" db="EMBL/GenBank/DDBJ databases">
        <title>Comparative genomics of the Sigatoka disease complex on banana suggests a link between parallel evolutionary changes in Pseudocercospora fijiensis and Pseudocercospora eumusae and increased virulence on the banana host.</title>
        <authorList>
            <person name="Chang T.-C."/>
            <person name="Salvucci A."/>
            <person name="Crous P.W."/>
            <person name="Stergiopoulos I."/>
        </authorList>
    </citation>
    <scope>NUCLEOTIDE SEQUENCE [LARGE SCALE GENOMIC DNA]</scope>
    <source>
        <strain evidence="6 7">CBS 116634</strain>
    </source>
</reference>
<keyword evidence="1" id="KW-0479">Metal-binding</keyword>
<organism evidence="6 7">
    <name type="scientific">Pseudocercospora musae</name>
    <dbReference type="NCBI Taxonomy" id="113226"/>
    <lineage>
        <taxon>Eukaryota</taxon>
        <taxon>Fungi</taxon>
        <taxon>Dikarya</taxon>
        <taxon>Ascomycota</taxon>
        <taxon>Pezizomycotina</taxon>
        <taxon>Dothideomycetes</taxon>
        <taxon>Dothideomycetidae</taxon>
        <taxon>Mycosphaerellales</taxon>
        <taxon>Mycosphaerellaceae</taxon>
        <taxon>Pseudocercospora</taxon>
    </lineage>
</organism>
<dbReference type="Pfam" id="PF01753">
    <property type="entry name" value="zf-MYND"/>
    <property type="match status" value="1"/>
</dbReference>
<feature type="domain" description="MYND-type" evidence="5">
    <location>
        <begin position="18"/>
        <end position="56"/>
    </location>
</feature>
<gene>
    <name evidence="6" type="ORF">AC579_5155</name>
</gene>
<evidence type="ECO:0000313" key="6">
    <source>
        <dbReference type="EMBL" id="KXT07876.1"/>
    </source>
</evidence>
<dbReference type="Proteomes" id="UP000073492">
    <property type="component" value="Unassembled WGS sequence"/>
</dbReference>